<dbReference type="eggNOG" id="COG0436">
    <property type="taxonomic scope" value="Bacteria"/>
</dbReference>
<dbReference type="PaxDb" id="880073-Calab_0872"/>
<keyword evidence="3" id="KW-0032">Aminotransferase</keyword>
<evidence type="ECO:0000313" key="2">
    <source>
        <dbReference type="EMBL" id="APF16834.1"/>
    </source>
</evidence>
<sequence>MIQDYFKLKSLKAAKVSEISEATSAAPVKAEERVNFHIGHPIQDEELTRAFGQLVFQTDEAGALNDAQSFKNYLQELQLDDDLIEKILFVFNSLPSCVPYMARGGYSWRNPTPLIRFIQDWFENGQLETLLYDTGRQNGQKELMLGSGGLNENLRILFFTLNQFLERLPATILLFNRPEPACAGDFSALRFQVLPQDEMSALELISHFFNQQPERPQFLILGSIPSEHFRRQARQLALQFPLFIVEVNDAPNHLSLAREALLEQRVLRFLTPAVFRPQLKDLSIIIVAGRSDYIQHLETIHFQLKGTPSAPEAELLYYLLQQNVPSAPSAREQVDASQKPDLPSLRTAGSLIHRLERRLENASRHPADLTTRLLQTAQRAEHSAQRVIHRRLSFSPLQSLPDDVWAGETVWELIENFFDRLDHPQWAQALEERFLDAFVAVHPQYDRNACLAVSGSARTALGILGFHGPVKKVITFDLGWTYEHCFPQVRVLPINPMENFSSAEVIKEIQKLIEKDADLLTSGALIINNPHNATGALIPQKALEEIFRWAISKGLYLIDDLSYQNVGPWPEPRRTPTARQTINKLIKKGLLHADAVKRLITCHSLSKTDSFAGARLTVLEIPDSSLRSQFEIHLKEIKPHRLPLLIAYLFYRNGRERVESYWHFRNQLFAERMATLQRAMDELPGERNPFKIRIQAPQGSMYPLMIIEALPAGISLDSLSTILANQGIGLVPLTTFARTAAGYQMARKAFRLTLGGHISGERLYYQTRRVLIDLNRIIAQEASLFQKALLISEPAPVGEPWQPLLSQLKELALQEFEKHSANDKQMQESQTTFQRQFLPERLQSIRAQFHSRFFIWQKWRQKDSAERQRLLREILENEFYKDDLNRRQQRFFTRLFDRTVHPTQIFSIQVDQQARQIIDSFLTQQQIAAGQLQALARALLNEFKGRSVPINSIQESDELLLDLDSLNDAELLAALQGKEELPTFLSYWGDWDGSSRPSGQGHRLIAAVLLKNVARMARILELLLKLEPDLKIDAALNDALVSFPQRRKKFWQLLNQITHLTNQLEKRYRSLSPASVHPSRWRKIGMKLHLVPDPLTVLWQHNDRLERKMLQLREQRRSNLEYYFQLNKQLRKTLRQHLHLLLNHLGHPELFYRLIFYRDLLKRFALTPRIHQNMITAHDPFAIDTTVFNLTEINELGARFGNPGLILALQISMCSRSDAIIKVEQKLRARREAVLRNAPELPMPFIRIIPLFEEIDVVKNIEGYLDELWAYAQTHHSTSQSVENRLREMLCEIFVAGSDLSQQVSQTVASHLYKETRFKVVRWLARKGLAGQIRLKLGSGEPMQRQGGFYDDRGSLPAFTLNRQNRQRLFKELNASSARACDFAVTPLRGVISSGDLRTFQSTISEKIRMISAFERANFLFHYKNLQTYFEKEIVRASEPLVQTRLRFGERGEKELKRLTLGWTDPLFEKFLQIRMTNFKQIVYGREEDIVGIHLASYFISRMVPAFRDRPTVRPGRIQTGDAGQRVIERLSRVLPQAKHGTMLRAIGHNRAQTMILGIAQLTTGLFRALKEFVNEQQGLLSPQLLLQERILPHLPVYEILKDLRLYQDIDLKFWSRLEPFFPPGNSAVSSLREDMALINEFIPLFQKELIRRHGLPVTDFFENGHFKINLLPALRPDLAVLLQPDLFNTRPQKLFDQIEPPLPQQWQMQVQELLEIPVQITRWRTKIWGLIEQKVAMQVESFVQLAQAIMHLMKQQNSAGESLSQNFTKFQRNFEQISSGLRALTDENLKQFLLAALQYLTISRQEGSEVPIHVMRALHDVERIVRIESQPLTEAEQQELRFYILQIARLTGENG</sequence>
<organism evidence="3 4">
    <name type="scientific">Caldithrix abyssi DSM 13497</name>
    <dbReference type="NCBI Taxonomy" id="880073"/>
    <lineage>
        <taxon>Bacteria</taxon>
        <taxon>Pseudomonadati</taxon>
        <taxon>Calditrichota</taxon>
        <taxon>Calditrichia</taxon>
        <taxon>Calditrichales</taxon>
        <taxon>Calditrichaceae</taxon>
        <taxon>Caldithrix</taxon>
    </lineage>
</organism>
<dbReference type="Proteomes" id="UP000004671">
    <property type="component" value="Chromosome"/>
</dbReference>
<evidence type="ECO:0000259" key="1">
    <source>
        <dbReference type="Pfam" id="PF00155"/>
    </source>
</evidence>
<reference evidence="2 5" key="2">
    <citation type="submission" date="2016-11" db="EMBL/GenBank/DDBJ databases">
        <title>Genomic analysis of Caldithrix abyssi and proposal of a novel bacterial phylum Caldithrichaeota.</title>
        <authorList>
            <person name="Kublanov I."/>
            <person name="Sigalova O."/>
            <person name="Gavrilov S."/>
            <person name="Lebedinsky A."/>
            <person name="Ivanova N."/>
            <person name="Daum C."/>
            <person name="Reddy T."/>
            <person name="Klenk H.P."/>
            <person name="Goker M."/>
            <person name="Reva O."/>
            <person name="Miroshnichenko M."/>
            <person name="Kyprides N."/>
            <person name="Woyke T."/>
            <person name="Gelfand M."/>
        </authorList>
    </citation>
    <scope>NUCLEOTIDE SEQUENCE [LARGE SCALE GENOMIC DNA]</scope>
    <source>
        <strain evidence="2 5">LF13</strain>
    </source>
</reference>
<dbReference type="Gene3D" id="3.40.640.10">
    <property type="entry name" value="Type I PLP-dependent aspartate aminotransferase-like (Major domain)"/>
    <property type="match status" value="1"/>
</dbReference>
<dbReference type="KEGG" id="caby:Cabys_83"/>
<dbReference type="GO" id="GO:0008483">
    <property type="term" value="F:transaminase activity"/>
    <property type="evidence" value="ECO:0007669"/>
    <property type="project" value="UniProtKB-KW"/>
</dbReference>
<dbReference type="InterPro" id="IPR015424">
    <property type="entry name" value="PyrdxlP-dep_Trfase"/>
</dbReference>
<dbReference type="Proteomes" id="UP000183868">
    <property type="component" value="Chromosome"/>
</dbReference>
<dbReference type="EMBL" id="CP018099">
    <property type="protein sequence ID" value="APF16834.1"/>
    <property type="molecule type" value="Genomic_DNA"/>
</dbReference>
<reference evidence="3 4" key="1">
    <citation type="submission" date="2011-09" db="EMBL/GenBank/DDBJ databases">
        <title>The permanent draft genome of Caldithrix abyssi DSM 13497.</title>
        <authorList>
            <consortium name="US DOE Joint Genome Institute (JGI-PGF)"/>
            <person name="Lucas S."/>
            <person name="Han J."/>
            <person name="Lapidus A."/>
            <person name="Bruce D."/>
            <person name="Goodwin L."/>
            <person name="Pitluck S."/>
            <person name="Peters L."/>
            <person name="Kyrpides N."/>
            <person name="Mavromatis K."/>
            <person name="Ivanova N."/>
            <person name="Mikhailova N."/>
            <person name="Chertkov O."/>
            <person name="Detter J.C."/>
            <person name="Tapia R."/>
            <person name="Han C."/>
            <person name="Land M."/>
            <person name="Hauser L."/>
            <person name="Markowitz V."/>
            <person name="Cheng J.-F."/>
            <person name="Hugenholtz P."/>
            <person name="Woyke T."/>
            <person name="Wu D."/>
            <person name="Spring S."/>
            <person name="Brambilla E."/>
            <person name="Klenk H.-P."/>
            <person name="Eisen J.A."/>
        </authorList>
    </citation>
    <scope>NUCLEOTIDE SEQUENCE [LARGE SCALE GENOMIC DNA]</scope>
    <source>
        <strain evidence="3 4">DSM 13497</strain>
    </source>
</reference>
<dbReference type="STRING" id="880073.Cabys_83"/>
<gene>
    <name evidence="2" type="ORF">Cabys_83</name>
    <name evidence="3" type="ORF">Calab_0872</name>
</gene>
<feature type="domain" description="Aminotransferase class I/classII large" evidence="1">
    <location>
        <begin position="509"/>
        <end position="754"/>
    </location>
</feature>
<evidence type="ECO:0000313" key="5">
    <source>
        <dbReference type="Proteomes" id="UP000183868"/>
    </source>
</evidence>
<dbReference type="InterPro" id="IPR015422">
    <property type="entry name" value="PyrdxlP-dep_Trfase_small"/>
</dbReference>
<evidence type="ECO:0000313" key="4">
    <source>
        <dbReference type="Proteomes" id="UP000004671"/>
    </source>
</evidence>
<keyword evidence="4" id="KW-1185">Reference proteome</keyword>
<dbReference type="InParanoid" id="H1XUL0"/>
<name>H1XUL0_CALAY</name>
<keyword evidence="3" id="KW-0808">Transferase</keyword>
<dbReference type="Gene3D" id="3.90.1150.10">
    <property type="entry name" value="Aspartate Aminotransferase, domain 1"/>
    <property type="match status" value="1"/>
</dbReference>
<protein>
    <submittedName>
        <fullName evidence="2">Aspartate/methionine/tyrosine aminotransferase</fullName>
    </submittedName>
    <submittedName>
        <fullName evidence="3">Aspartate/tyrosine/aromatic aminotransferase-like protein</fullName>
    </submittedName>
</protein>
<dbReference type="RefSeq" id="WP_006927506.1">
    <property type="nucleotide sequence ID" value="NZ_CM001402.1"/>
</dbReference>
<proteinExistence type="predicted"/>
<dbReference type="SUPFAM" id="SSF53383">
    <property type="entry name" value="PLP-dependent transferases"/>
    <property type="match status" value="1"/>
</dbReference>
<dbReference type="InterPro" id="IPR015421">
    <property type="entry name" value="PyrdxlP-dep_Trfase_major"/>
</dbReference>
<dbReference type="InterPro" id="IPR004839">
    <property type="entry name" value="Aminotransferase_I/II_large"/>
</dbReference>
<dbReference type="Pfam" id="PF00155">
    <property type="entry name" value="Aminotran_1_2"/>
    <property type="match status" value="1"/>
</dbReference>
<dbReference type="OrthoDB" id="9803354at2"/>
<evidence type="ECO:0000313" key="3">
    <source>
        <dbReference type="EMBL" id="EHO40509.1"/>
    </source>
</evidence>
<dbReference type="CDD" id="cd00609">
    <property type="entry name" value="AAT_like"/>
    <property type="match status" value="1"/>
</dbReference>
<dbReference type="EMBL" id="CM001402">
    <property type="protein sequence ID" value="EHO40509.1"/>
    <property type="molecule type" value="Genomic_DNA"/>
</dbReference>
<dbReference type="HOGENOM" id="CLU_236751_0_0_0"/>
<dbReference type="GO" id="GO:0030170">
    <property type="term" value="F:pyridoxal phosphate binding"/>
    <property type="evidence" value="ECO:0007669"/>
    <property type="project" value="InterPro"/>
</dbReference>
<accession>H1XUL0</accession>